<keyword evidence="1" id="KW-1133">Transmembrane helix</keyword>
<organism evidence="2">
    <name type="scientific">marine sediment metagenome</name>
    <dbReference type="NCBI Taxonomy" id="412755"/>
    <lineage>
        <taxon>unclassified sequences</taxon>
        <taxon>metagenomes</taxon>
        <taxon>ecological metagenomes</taxon>
    </lineage>
</organism>
<comment type="caution">
    <text evidence="2">The sequence shown here is derived from an EMBL/GenBank/DDBJ whole genome shotgun (WGS) entry which is preliminary data.</text>
</comment>
<accession>A0A0F9ACX9</accession>
<feature type="transmembrane region" description="Helical" evidence="1">
    <location>
        <begin position="7"/>
        <end position="24"/>
    </location>
</feature>
<sequence>MISPVRVAYMFLVTFSAVMIGISLTYLTGFISGGFVGLWFVVLLYSGAQVMMVDTQKMTTEQIQAKFKEDLKKTRPRKKVRREIL</sequence>
<name>A0A0F9ACX9_9ZZZZ</name>
<gene>
    <name evidence="2" type="ORF">LCGC14_2927670</name>
</gene>
<proteinExistence type="predicted"/>
<keyword evidence="1" id="KW-0812">Transmembrane</keyword>
<dbReference type="EMBL" id="LAZR01058356">
    <property type="protein sequence ID" value="KKK70071.1"/>
    <property type="molecule type" value="Genomic_DNA"/>
</dbReference>
<keyword evidence="1" id="KW-0472">Membrane</keyword>
<dbReference type="AlphaFoldDB" id="A0A0F9ACX9"/>
<feature type="transmembrane region" description="Helical" evidence="1">
    <location>
        <begin position="30"/>
        <end position="48"/>
    </location>
</feature>
<evidence type="ECO:0000256" key="1">
    <source>
        <dbReference type="SAM" id="Phobius"/>
    </source>
</evidence>
<evidence type="ECO:0000313" key="2">
    <source>
        <dbReference type="EMBL" id="KKK70071.1"/>
    </source>
</evidence>
<reference evidence="2" key="1">
    <citation type="journal article" date="2015" name="Nature">
        <title>Complex archaea that bridge the gap between prokaryotes and eukaryotes.</title>
        <authorList>
            <person name="Spang A."/>
            <person name="Saw J.H."/>
            <person name="Jorgensen S.L."/>
            <person name="Zaremba-Niedzwiedzka K."/>
            <person name="Martijn J."/>
            <person name="Lind A.E."/>
            <person name="van Eijk R."/>
            <person name="Schleper C."/>
            <person name="Guy L."/>
            <person name="Ettema T.J."/>
        </authorList>
    </citation>
    <scope>NUCLEOTIDE SEQUENCE</scope>
</reference>
<protein>
    <submittedName>
        <fullName evidence="2">Uncharacterized protein</fullName>
    </submittedName>
</protein>